<evidence type="ECO:0008006" key="3">
    <source>
        <dbReference type="Google" id="ProtNLM"/>
    </source>
</evidence>
<dbReference type="Proteomes" id="UP000663852">
    <property type="component" value="Unassembled WGS sequence"/>
</dbReference>
<organism evidence="1 2">
    <name type="scientific">Adineta ricciae</name>
    <name type="common">Rotifer</name>
    <dbReference type="NCBI Taxonomy" id="249248"/>
    <lineage>
        <taxon>Eukaryota</taxon>
        <taxon>Metazoa</taxon>
        <taxon>Spiralia</taxon>
        <taxon>Gnathifera</taxon>
        <taxon>Rotifera</taxon>
        <taxon>Eurotatoria</taxon>
        <taxon>Bdelloidea</taxon>
        <taxon>Adinetida</taxon>
        <taxon>Adinetidae</taxon>
        <taxon>Adineta</taxon>
    </lineage>
</organism>
<dbReference type="AlphaFoldDB" id="A0A815UK81"/>
<name>A0A815UK81_ADIRI</name>
<dbReference type="OrthoDB" id="10034966at2759"/>
<dbReference type="PANTHER" id="PTHR31912:SF34">
    <property type="entry name" value="NOTOCHORD-RELATED PROTEIN"/>
    <property type="match status" value="1"/>
</dbReference>
<sequence>MSSFICPLCTTNRDFVNFFKLFRHITLYHQSDPNFEIKCDLHNTCGVFYKKYSAYKSHVYRKHSTELHSSANGNTSIDAISIDNSQLNNFDTTTATEFANDDESTESTDACDETDSILSNDNDAISYFSSDRNEEIVGSIKDIKNSFVMFILQLREEFLLPKNVTNIISTYITSLINHIEILLQEKTFDFSGNSPLSASLIPRSDFGKCIDFNQLKLVFDDVCNGIELITKNEYQFTKYCEEYFNFTSPLEIPVSSVPGDTDCGYFIPIDNSLSSMLESQQFSDEILENIHQKQTITELDKDLMFSIRDSYHGLGLDDNHLLIQLYIDDIGLTNPLGSKRDRHKMSMVYFTLEDIPEKYRSKLDFIQLVAICESRILKQICFVTCLEYIRTFGLFEDPVKATNFFRPIIDNLNELQLNGLMINNTLYKFTFSTVVGDNLAANWLGGFQTCFSNGHFCRRCYIDYKDQSLLIPLSQIKLRTMFDHDLIVQQILNDPNRSPVKGVVGQSPLHSLIGFHPTTSLPADCMHDLLEGICPIVMMSLLKEASSKRLITHGRIQERTTNFQYGYFDCANRPPPIQTKHLQNERIVATAAQKLCLFKTFPFIFWDIVDRLESFIVYKILREILDLVLSYPFRTSWLSVLDDLCDAFHHLMLIHFPNKIVPKIHFVREYGRVVRDYGPATRHWCFRYEASHAYYKKLSIRTNNFKNTPKMLATHFRFKQCYKFSRFSPLRNTCYPVGVKTVRNSSLNKEMRDLVFNHFGCFDFEENLFQCRKLINENIEYRQSAVYVMGLRDTDEQPSFAQLVFILRTSEKWWLLVDSLETKSFDEDLFAWEIKSVDRYSLMDPCQLKYWHKGLDIYHVKGSSFVSFTARLTLY</sequence>
<gene>
    <name evidence="1" type="ORF">EDS130_LOCUS43931</name>
</gene>
<evidence type="ECO:0000313" key="2">
    <source>
        <dbReference type="Proteomes" id="UP000663852"/>
    </source>
</evidence>
<accession>A0A815UK81</accession>
<comment type="caution">
    <text evidence="1">The sequence shown here is derived from an EMBL/GenBank/DDBJ whole genome shotgun (WGS) entry which is preliminary data.</text>
</comment>
<reference evidence="1" key="1">
    <citation type="submission" date="2021-02" db="EMBL/GenBank/DDBJ databases">
        <authorList>
            <person name="Nowell W R."/>
        </authorList>
    </citation>
    <scope>NUCLEOTIDE SEQUENCE</scope>
</reference>
<dbReference type="EMBL" id="CAJNOJ010000780">
    <property type="protein sequence ID" value="CAF1521907.1"/>
    <property type="molecule type" value="Genomic_DNA"/>
</dbReference>
<protein>
    <recommendedName>
        <fullName evidence="3">C2H2-type domain-containing protein</fullName>
    </recommendedName>
</protein>
<dbReference type="PANTHER" id="PTHR31912">
    <property type="entry name" value="IP13529P"/>
    <property type="match status" value="1"/>
</dbReference>
<evidence type="ECO:0000313" key="1">
    <source>
        <dbReference type="EMBL" id="CAF1521907.1"/>
    </source>
</evidence>
<proteinExistence type="predicted"/>